<evidence type="ECO:0000313" key="2">
    <source>
        <dbReference type="EMBL" id="RDE72230.1"/>
    </source>
</evidence>
<gene>
    <name evidence="2" type="ORF">DPV83_01020</name>
</gene>
<organism evidence="2 3">
    <name type="scientific">Aggregatibacter segnis</name>
    <dbReference type="NCBI Taxonomy" id="739"/>
    <lineage>
        <taxon>Bacteria</taxon>
        <taxon>Pseudomonadati</taxon>
        <taxon>Pseudomonadota</taxon>
        <taxon>Gammaproteobacteria</taxon>
        <taxon>Pasteurellales</taxon>
        <taxon>Pasteurellaceae</taxon>
        <taxon>Aggregatibacter</taxon>
    </lineage>
</organism>
<keyword evidence="1" id="KW-0812">Transmembrane</keyword>
<protein>
    <submittedName>
        <fullName evidence="2">Uncharacterized protein</fullName>
    </submittedName>
</protein>
<comment type="caution">
    <text evidence="2">The sequence shown here is derived from an EMBL/GenBank/DDBJ whole genome shotgun (WGS) entry which is preliminary data.</text>
</comment>
<dbReference type="AlphaFoldDB" id="A0A8B2U2T0"/>
<keyword evidence="1" id="KW-1133">Transmembrane helix</keyword>
<feature type="transmembrane region" description="Helical" evidence="1">
    <location>
        <begin position="6"/>
        <end position="25"/>
    </location>
</feature>
<sequence length="79" mass="9385">MKVICLILFSLLSSVFVSFTMFLLAKFMYNIENNMPTFDIDLVSFFVQKTAKEIKMIIFLSVIIFVVFYMYYKKNDPLQ</sequence>
<dbReference type="EMBL" id="QEPM01000001">
    <property type="protein sequence ID" value="RDE72230.1"/>
    <property type="molecule type" value="Genomic_DNA"/>
</dbReference>
<proteinExistence type="predicted"/>
<evidence type="ECO:0000256" key="1">
    <source>
        <dbReference type="SAM" id="Phobius"/>
    </source>
</evidence>
<reference evidence="2 3" key="1">
    <citation type="submission" date="2018-05" db="EMBL/GenBank/DDBJ databases">
        <title>Draft Genome Sequences for a Diverse set of 7 Haemophilus Species.</title>
        <authorList>
            <person name="Nichols M."/>
            <person name="Topaz N."/>
            <person name="Wang X."/>
            <person name="Wang X."/>
            <person name="Boxrud D."/>
        </authorList>
    </citation>
    <scope>NUCLEOTIDE SEQUENCE [LARGE SCALE GENOMIC DNA]</scope>
    <source>
        <strain evidence="2 3">C2001002503</strain>
    </source>
</reference>
<accession>A0A8B2U2T0</accession>
<dbReference type="Proteomes" id="UP000253998">
    <property type="component" value="Unassembled WGS sequence"/>
</dbReference>
<feature type="transmembrane region" description="Helical" evidence="1">
    <location>
        <begin position="54"/>
        <end position="72"/>
    </location>
</feature>
<dbReference type="RefSeq" id="WP_111294370.1">
    <property type="nucleotide sequence ID" value="NZ_CAUTCU010000004.1"/>
</dbReference>
<keyword evidence="1" id="KW-0472">Membrane</keyword>
<evidence type="ECO:0000313" key="3">
    <source>
        <dbReference type="Proteomes" id="UP000253998"/>
    </source>
</evidence>
<name>A0A8B2U2T0_9PAST</name>